<dbReference type="InterPro" id="IPR000210">
    <property type="entry name" value="BTB/POZ_dom"/>
</dbReference>
<gene>
    <name evidence="2" type="ORF">PFISCL1PPCAC_11030</name>
</gene>
<evidence type="ECO:0000313" key="2">
    <source>
        <dbReference type="EMBL" id="GMT19733.1"/>
    </source>
</evidence>
<reference evidence="2" key="1">
    <citation type="submission" date="2023-10" db="EMBL/GenBank/DDBJ databases">
        <title>Genome assembly of Pristionchus species.</title>
        <authorList>
            <person name="Yoshida K."/>
            <person name="Sommer R.J."/>
        </authorList>
    </citation>
    <scope>NUCLEOTIDE SEQUENCE</scope>
    <source>
        <strain evidence="2">RS5133</strain>
    </source>
</reference>
<accession>A0AAV5VN64</accession>
<name>A0AAV5VN64_9BILA</name>
<evidence type="ECO:0000259" key="1">
    <source>
        <dbReference type="PROSITE" id="PS50097"/>
    </source>
</evidence>
<dbReference type="EMBL" id="BTSY01000003">
    <property type="protein sequence ID" value="GMT19733.1"/>
    <property type="molecule type" value="Genomic_DNA"/>
</dbReference>
<keyword evidence="3" id="KW-1185">Reference proteome</keyword>
<dbReference type="AlphaFoldDB" id="A0AAV5VN64"/>
<dbReference type="CDD" id="cd18186">
    <property type="entry name" value="BTB_POZ_ZBTB_KLHL-like"/>
    <property type="match status" value="1"/>
</dbReference>
<dbReference type="InterPro" id="IPR011333">
    <property type="entry name" value="SKP1/BTB/POZ_sf"/>
</dbReference>
<feature type="domain" description="BTB" evidence="1">
    <location>
        <begin position="14"/>
        <end position="72"/>
    </location>
</feature>
<dbReference type="SMART" id="SM00225">
    <property type="entry name" value="BTB"/>
    <property type="match status" value="1"/>
</dbReference>
<dbReference type="PANTHER" id="PTHR22744">
    <property type="entry name" value="HELIX LOOP HELIX PROTEIN 21-RELATED"/>
    <property type="match status" value="1"/>
</dbReference>
<sequence>RFTVRPSYDLTEPRDGLLVVEGKKLHVNMQSLSAQSSYFNALFFGELKNQSMIEMKEVTFQDMKTLIHLMYDRPDDSINDSNSEHWLKLADRFDLKIVADHVQNSLLAPSSLSIHKKLRLADQFNLEKLKSTILPLYNKQENLVELRNSEEFDKLSSEMKAYMSKKS</sequence>
<feature type="non-terminal residue" evidence="2">
    <location>
        <position position="1"/>
    </location>
</feature>
<dbReference type="Proteomes" id="UP001432322">
    <property type="component" value="Unassembled WGS sequence"/>
</dbReference>
<comment type="caution">
    <text evidence="2">The sequence shown here is derived from an EMBL/GenBank/DDBJ whole genome shotgun (WGS) entry which is preliminary data.</text>
</comment>
<dbReference type="SUPFAM" id="SSF54695">
    <property type="entry name" value="POZ domain"/>
    <property type="match status" value="1"/>
</dbReference>
<evidence type="ECO:0000313" key="3">
    <source>
        <dbReference type="Proteomes" id="UP001432322"/>
    </source>
</evidence>
<dbReference type="PANTHER" id="PTHR22744:SF14">
    <property type="entry name" value="BTB DOMAIN-CONTAINING PROTEIN-RELATED"/>
    <property type="match status" value="1"/>
</dbReference>
<protein>
    <recommendedName>
        <fullName evidence="1">BTB domain-containing protein</fullName>
    </recommendedName>
</protein>
<organism evidence="2 3">
    <name type="scientific">Pristionchus fissidentatus</name>
    <dbReference type="NCBI Taxonomy" id="1538716"/>
    <lineage>
        <taxon>Eukaryota</taxon>
        <taxon>Metazoa</taxon>
        <taxon>Ecdysozoa</taxon>
        <taxon>Nematoda</taxon>
        <taxon>Chromadorea</taxon>
        <taxon>Rhabditida</taxon>
        <taxon>Rhabditina</taxon>
        <taxon>Diplogasteromorpha</taxon>
        <taxon>Diplogasteroidea</taxon>
        <taxon>Neodiplogasteridae</taxon>
        <taxon>Pristionchus</taxon>
    </lineage>
</organism>
<proteinExistence type="predicted"/>
<dbReference type="Gene3D" id="3.30.710.10">
    <property type="entry name" value="Potassium Channel Kv1.1, Chain A"/>
    <property type="match status" value="1"/>
</dbReference>
<dbReference type="Pfam" id="PF00651">
    <property type="entry name" value="BTB"/>
    <property type="match status" value="1"/>
</dbReference>
<dbReference type="PROSITE" id="PS50097">
    <property type="entry name" value="BTB"/>
    <property type="match status" value="1"/>
</dbReference>